<comment type="subcellular location">
    <subcellularLocation>
        <location evidence="6">Cell membrane</location>
        <topology evidence="6">Multi-pass membrane protein</topology>
    </subcellularLocation>
    <subcellularLocation>
        <location evidence="1">Membrane</location>
        <topology evidence="1">Multi-pass membrane protein</topology>
    </subcellularLocation>
</comment>
<dbReference type="SUPFAM" id="SSF81345">
    <property type="entry name" value="ABC transporter involved in vitamin B12 uptake, BtuC"/>
    <property type="match status" value="1"/>
</dbReference>
<feature type="transmembrane region" description="Helical" evidence="7">
    <location>
        <begin position="221"/>
        <end position="238"/>
    </location>
</feature>
<feature type="transmembrane region" description="Helical" evidence="7">
    <location>
        <begin position="28"/>
        <end position="55"/>
    </location>
</feature>
<evidence type="ECO:0000256" key="3">
    <source>
        <dbReference type="ARBA" id="ARBA00022692"/>
    </source>
</evidence>
<proteinExistence type="inferred from homology"/>
<evidence type="ECO:0000313" key="9">
    <source>
        <dbReference type="Proteomes" id="UP001499884"/>
    </source>
</evidence>
<keyword evidence="9" id="KW-1185">Reference proteome</keyword>
<feature type="transmembrane region" description="Helical" evidence="7">
    <location>
        <begin position="87"/>
        <end position="104"/>
    </location>
</feature>
<dbReference type="InterPro" id="IPR001626">
    <property type="entry name" value="ABC_TroCD"/>
</dbReference>
<dbReference type="Proteomes" id="UP001499884">
    <property type="component" value="Unassembled WGS sequence"/>
</dbReference>
<comment type="caution">
    <text evidence="8">The sequence shown here is derived from an EMBL/GenBank/DDBJ whole genome shotgun (WGS) entry which is preliminary data.</text>
</comment>
<evidence type="ECO:0000256" key="5">
    <source>
        <dbReference type="ARBA" id="ARBA00023136"/>
    </source>
</evidence>
<dbReference type="Gene3D" id="1.10.3470.10">
    <property type="entry name" value="ABC transporter involved in vitamin B12 uptake, BtuC"/>
    <property type="match status" value="1"/>
</dbReference>
<feature type="transmembrane region" description="Helical" evidence="7">
    <location>
        <begin position="116"/>
        <end position="139"/>
    </location>
</feature>
<reference evidence="9" key="1">
    <citation type="journal article" date="2019" name="Int. J. Syst. Evol. Microbiol.">
        <title>The Global Catalogue of Microorganisms (GCM) 10K type strain sequencing project: providing services to taxonomists for standard genome sequencing and annotation.</title>
        <authorList>
            <consortium name="The Broad Institute Genomics Platform"/>
            <consortium name="The Broad Institute Genome Sequencing Center for Infectious Disease"/>
            <person name="Wu L."/>
            <person name="Ma J."/>
        </authorList>
    </citation>
    <scope>NUCLEOTIDE SEQUENCE [LARGE SCALE GENOMIC DNA]</scope>
    <source>
        <strain evidence="9">JCM 30846</strain>
    </source>
</reference>
<protein>
    <submittedName>
        <fullName evidence="8">Metal ABC transporter permease</fullName>
    </submittedName>
</protein>
<sequence length="308" mass="31451">MPTADALALAAGSLPAWSWNPVADLREMWAFPFMVNAFRAGTVVAVGAGVMGWFMVLRRQSFAGHTVSTVGFPGAACAALLGVSVTYGYFAFCVAAALVIAALPRSGRAAVGHESAVTGTVQAFLLACGFLFTTLYKGLLGGVTSLLFGSFLGITTGQVWLLTGVTATALLVLALVGRPLLFASVDPDVAAGRGVPVRLLSTVFLVLLGAATAGASQLTGTLLVFALLVMPGAAAQALSARPATGLLLSVVIAVVVTWAGLIVAYYSPYPVGFYVTTFAFGVYALARGWQYARGRLPARPALAAGGAA</sequence>
<dbReference type="PANTHER" id="PTHR30477:SF13">
    <property type="entry name" value="IRON TRANSPORT SYSTEM MEMBRANE PROTEIN HI_0360-RELATED"/>
    <property type="match status" value="1"/>
</dbReference>
<gene>
    <name evidence="8" type="ORF">GCM10023082_46350</name>
</gene>
<dbReference type="RefSeq" id="WP_345650768.1">
    <property type="nucleotide sequence ID" value="NZ_BAABEP010000038.1"/>
</dbReference>
<dbReference type="PANTHER" id="PTHR30477">
    <property type="entry name" value="ABC-TRANSPORTER METAL-BINDING PROTEIN"/>
    <property type="match status" value="1"/>
</dbReference>
<keyword evidence="3 6" id="KW-0812">Transmembrane</keyword>
<name>A0ABP7FNM5_9ACTN</name>
<feature type="transmembrane region" description="Helical" evidence="7">
    <location>
        <begin position="245"/>
        <end position="265"/>
    </location>
</feature>
<evidence type="ECO:0000256" key="2">
    <source>
        <dbReference type="ARBA" id="ARBA00008034"/>
    </source>
</evidence>
<evidence type="ECO:0000256" key="7">
    <source>
        <dbReference type="SAM" id="Phobius"/>
    </source>
</evidence>
<organism evidence="8 9">
    <name type="scientific">Streptomyces tremellae</name>
    <dbReference type="NCBI Taxonomy" id="1124239"/>
    <lineage>
        <taxon>Bacteria</taxon>
        <taxon>Bacillati</taxon>
        <taxon>Actinomycetota</taxon>
        <taxon>Actinomycetes</taxon>
        <taxon>Kitasatosporales</taxon>
        <taxon>Streptomycetaceae</taxon>
        <taxon>Streptomyces</taxon>
    </lineage>
</organism>
<keyword evidence="5 7" id="KW-0472">Membrane</keyword>
<dbReference type="EMBL" id="BAABEP010000038">
    <property type="protein sequence ID" value="GAA3744403.1"/>
    <property type="molecule type" value="Genomic_DNA"/>
</dbReference>
<feature type="transmembrane region" description="Helical" evidence="7">
    <location>
        <begin position="159"/>
        <end position="183"/>
    </location>
</feature>
<dbReference type="Pfam" id="PF00950">
    <property type="entry name" value="ABC-3"/>
    <property type="match status" value="1"/>
</dbReference>
<feature type="transmembrane region" description="Helical" evidence="7">
    <location>
        <begin position="271"/>
        <end position="289"/>
    </location>
</feature>
<feature type="transmembrane region" description="Helical" evidence="7">
    <location>
        <begin position="195"/>
        <end position="215"/>
    </location>
</feature>
<evidence type="ECO:0000313" key="8">
    <source>
        <dbReference type="EMBL" id="GAA3744403.1"/>
    </source>
</evidence>
<evidence type="ECO:0000256" key="1">
    <source>
        <dbReference type="ARBA" id="ARBA00004141"/>
    </source>
</evidence>
<keyword evidence="4 7" id="KW-1133">Transmembrane helix</keyword>
<dbReference type="InterPro" id="IPR037294">
    <property type="entry name" value="ABC_BtuC-like"/>
</dbReference>
<comment type="similarity">
    <text evidence="2 6">Belongs to the ABC-3 integral membrane protein family.</text>
</comment>
<accession>A0ABP7FNM5</accession>
<evidence type="ECO:0000256" key="4">
    <source>
        <dbReference type="ARBA" id="ARBA00022989"/>
    </source>
</evidence>
<evidence type="ECO:0000256" key="6">
    <source>
        <dbReference type="RuleBase" id="RU003943"/>
    </source>
</evidence>
<keyword evidence="6" id="KW-0813">Transport</keyword>